<dbReference type="SUPFAM" id="SSF48403">
    <property type="entry name" value="Ankyrin repeat"/>
    <property type="match status" value="1"/>
</dbReference>
<keyword evidence="2" id="KW-0040">ANK repeat</keyword>
<accession>A0AAV9V2B8</accession>
<dbReference type="AlphaFoldDB" id="A0AAV9V2B8"/>
<evidence type="ECO:0000259" key="5">
    <source>
        <dbReference type="Pfam" id="PF24883"/>
    </source>
</evidence>
<feature type="domain" description="Azaphilone pigments biosynthesis cluster protein L N-terminal" evidence="4">
    <location>
        <begin position="2"/>
        <end position="149"/>
    </location>
</feature>
<dbReference type="SMART" id="SM00248">
    <property type="entry name" value="ANK"/>
    <property type="match status" value="3"/>
</dbReference>
<evidence type="ECO:0000256" key="3">
    <source>
        <dbReference type="SAM" id="MobiDB-lite"/>
    </source>
</evidence>
<feature type="domain" description="Nephrocystin 3-like N-terminal" evidence="5">
    <location>
        <begin position="329"/>
        <end position="508"/>
    </location>
</feature>
<reference evidence="6 7" key="1">
    <citation type="submission" date="2019-10" db="EMBL/GenBank/DDBJ databases">
        <authorList>
            <person name="Palmer J.M."/>
        </authorList>
    </citation>
    <scope>NUCLEOTIDE SEQUENCE [LARGE SCALE GENOMIC DNA]</scope>
    <source>
        <strain evidence="6 7">TWF696</strain>
    </source>
</reference>
<sequence length="1206" mass="135488">MAEAIGVVSGILGFASASIKITVSIIELINGFKDAPETITDLHDNLCILRQVLERLVANEQLVADDKRKGASEKDQDDPAAEVTKTVVKQCNKILRRISDVLKPMEEDLKKGKLQAAWRKFYTAAMADTIKDHYEQLERSKSNLILALTFDVRFTIVSSRSQIEPQSPSTISNSSTRDAGSAPPEYSKDDPHPGKPKRRDSELARTALRGSKAILSRFRPSGSHNKEETSVHAPPPSLTDLVASTVDNMKITMAKGDGKGPGADDRDLAMLQMLWRSDYERVQVLWNLNPEAVKCLKGMVNESMCDIFISSLQASPSTMKEINDPAASTLLWVDRNEEYIQWQEPKTSKLLLLEGKAGSGKSVFTKSILTKVQNLTADSTTADDAIVLSYFCNNRVRPNEACTSILKAYICQYLRENKDEFATLVEGCGVLKHDWNAAKASQFDLELANLLEIFSTILKISSKKTIYCVIDAIDECHRDEDMEMFIANLPHLVQNQPGTVVKFFISTRPDWTRDLAVDFSLLSLCPLKIILRPELTGNDIAQVVELELSRLESRLSIEPSDKAQLKDSLVAKAEGMMLWVVLAFREIGKKIKRKVAPNLQWVRNMVDKLPLEILGMYDHIMANIKKKYGDNAEEDEYRNEEKDEESDLNILWRLTLWAARAGRPMTVKELQYALAIDMSDRSFQDLSPKIVANLESVIACIPFLEIADDLHTSESYSTEEGDGSRSDFRPERAMTSGSTVRFIHQTAKEYILQIADSPSEKQKLLFKGASGSLWPPLDDAAMGRICVKFLSFRDFGCGPIRGFSQGVRFCDGFKAYIEKYGFLEYATSFWYYHIRQVGMGLDEDTKRLISFFCCDLKENLRLWCQVANFICFNEYTDFVDDYFGLHVVAHQGIDSMVQYFIDRGDDLDKRDEQGRTPYVLAYYGGCDSTVRMLEDAGADTNIEFSGYWFCNLPDLHDFVTSCSAEELQEEIASFDNINELDSFGRSVLFYACATGNPDIVSIILNAGVDLTIRDKHGRLAIDVALDQSCRQMVIAKMKEEGLELTPPMLREISCTHAAGLISDLTCDACGRHIWVFYYHCCDCSLDTDTYEICEDCWEKGKRCAVATHEPRPQVQAGYITSWIDYTPHLANMKIESPIKELERMRKHEELEIEKDEPDHEKGKGKIGADSTSGVDIGSHTTRGLTTRVPSSPGEIRKEGGCGCTIL</sequence>
<dbReference type="InterPro" id="IPR027417">
    <property type="entry name" value="P-loop_NTPase"/>
</dbReference>
<keyword evidence="1" id="KW-0677">Repeat</keyword>
<evidence type="ECO:0000256" key="2">
    <source>
        <dbReference type="PROSITE-ProRule" id="PRU00023"/>
    </source>
</evidence>
<feature type="repeat" description="ANK" evidence="2">
    <location>
        <begin position="880"/>
        <end position="912"/>
    </location>
</feature>
<proteinExistence type="predicted"/>
<dbReference type="InterPro" id="IPR036770">
    <property type="entry name" value="Ankyrin_rpt-contain_sf"/>
</dbReference>
<feature type="compositionally biased region" description="Polar residues" evidence="3">
    <location>
        <begin position="161"/>
        <end position="178"/>
    </location>
</feature>
<dbReference type="InterPro" id="IPR056884">
    <property type="entry name" value="NPHP3-like_N"/>
</dbReference>
<comment type="caution">
    <text evidence="6">The sequence shown here is derived from an EMBL/GenBank/DDBJ whole genome shotgun (WGS) entry which is preliminary data.</text>
</comment>
<feature type="region of interest" description="Disordered" evidence="3">
    <location>
        <begin position="1150"/>
        <end position="1206"/>
    </location>
</feature>
<feature type="compositionally biased region" description="Basic and acidic residues" evidence="3">
    <location>
        <begin position="186"/>
        <end position="203"/>
    </location>
</feature>
<dbReference type="InterPro" id="IPR002110">
    <property type="entry name" value="Ankyrin_rpt"/>
</dbReference>
<feature type="repeat" description="ANK" evidence="2">
    <location>
        <begin position="983"/>
        <end position="1015"/>
    </location>
</feature>
<dbReference type="Pfam" id="PF24883">
    <property type="entry name" value="NPHP3_N"/>
    <property type="match status" value="1"/>
</dbReference>
<name>A0AAV9V2B8_9PEZI</name>
<dbReference type="PANTHER" id="PTHR10039">
    <property type="entry name" value="AMELOGENIN"/>
    <property type="match status" value="1"/>
</dbReference>
<dbReference type="Pfam" id="PF00023">
    <property type="entry name" value="Ank"/>
    <property type="match status" value="1"/>
</dbReference>
<gene>
    <name evidence="6" type="ORF">TWF696_005388</name>
</gene>
<protein>
    <recommendedName>
        <fullName evidence="8">NACHT domain-containing protein</fullName>
    </recommendedName>
</protein>
<feature type="region of interest" description="Disordered" evidence="3">
    <location>
        <begin position="161"/>
        <end position="238"/>
    </location>
</feature>
<feature type="compositionally biased region" description="Polar residues" evidence="3">
    <location>
        <begin position="1169"/>
        <end position="1189"/>
    </location>
</feature>
<dbReference type="InterPro" id="IPR031348">
    <property type="entry name" value="PigL_N"/>
</dbReference>
<evidence type="ECO:0000313" key="7">
    <source>
        <dbReference type="Proteomes" id="UP001375240"/>
    </source>
</evidence>
<evidence type="ECO:0000259" key="4">
    <source>
        <dbReference type="Pfam" id="PF17111"/>
    </source>
</evidence>
<organism evidence="6 7">
    <name type="scientific">Orbilia brochopaga</name>
    <dbReference type="NCBI Taxonomy" id="3140254"/>
    <lineage>
        <taxon>Eukaryota</taxon>
        <taxon>Fungi</taxon>
        <taxon>Dikarya</taxon>
        <taxon>Ascomycota</taxon>
        <taxon>Pezizomycotina</taxon>
        <taxon>Orbiliomycetes</taxon>
        <taxon>Orbiliales</taxon>
        <taxon>Orbiliaceae</taxon>
        <taxon>Orbilia</taxon>
    </lineage>
</organism>
<keyword evidence="7" id="KW-1185">Reference proteome</keyword>
<evidence type="ECO:0000313" key="6">
    <source>
        <dbReference type="EMBL" id="KAK6353423.1"/>
    </source>
</evidence>
<dbReference type="Pfam" id="PF17111">
    <property type="entry name" value="PigL_N"/>
    <property type="match status" value="1"/>
</dbReference>
<dbReference type="Gene3D" id="1.25.40.20">
    <property type="entry name" value="Ankyrin repeat-containing domain"/>
    <property type="match status" value="2"/>
</dbReference>
<dbReference type="EMBL" id="JAVHNQ010000003">
    <property type="protein sequence ID" value="KAK6353423.1"/>
    <property type="molecule type" value="Genomic_DNA"/>
</dbReference>
<dbReference type="Proteomes" id="UP001375240">
    <property type="component" value="Unassembled WGS sequence"/>
</dbReference>
<dbReference type="Gene3D" id="3.40.50.300">
    <property type="entry name" value="P-loop containing nucleotide triphosphate hydrolases"/>
    <property type="match status" value="1"/>
</dbReference>
<dbReference type="PROSITE" id="PS50088">
    <property type="entry name" value="ANK_REPEAT"/>
    <property type="match status" value="2"/>
</dbReference>
<dbReference type="SUPFAM" id="SSF52540">
    <property type="entry name" value="P-loop containing nucleoside triphosphate hydrolases"/>
    <property type="match status" value="1"/>
</dbReference>
<evidence type="ECO:0000256" key="1">
    <source>
        <dbReference type="ARBA" id="ARBA00022737"/>
    </source>
</evidence>
<dbReference type="PROSITE" id="PS50297">
    <property type="entry name" value="ANK_REP_REGION"/>
    <property type="match status" value="1"/>
</dbReference>
<evidence type="ECO:0008006" key="8">
    <source>
        <dbReference type="Google" id="ProtNLM"/>
    </source>
</evidence>